<reference evidence="2" key="1">
    <citation type="submission" date="2023-08" db="EMBL/GenBank/DDBJ databases">
        <authorList>
            <person name="Audoor S."/>
            <person name="Bilcke G."/>
        </authorList>
    </citation>
    <scope>NUCLEOTIDE SEQUENCE</scope>
</reference>
<evidence type="ECO:0000256" key="1">
    <source>
        <dbReference type="SAM" id="Phobius"/>
    </source>
</evidence>
<dbReference type="NCBIfam" id="TIGR01571">
    <property type="entry name" value="A_thal_Cys_rich"/>
    <property type="match status" value="1"/>
</dbReference>
<comment type="caution">
    <text evidence="2">The sequence shown here is derived from an EMBL/GenBank/DDBJ whole genome shotgun (WGS) entry which is preliminary data.</text>
</comment>
<keyword evidence="3" id="KW-1185">Reference proteome</keyword>
<keyword evidence="1" id="KW-0812">Transmembrane</keyword>
<dbReference type="Proteomes" id="UP001295423">
    <property type="component" value="Unassembled WGS sequence"/>
</dbReference>
<feature type="transmembrane region" description="Helical" evidence="1">
    <location>
        <begin position="178"/>
        <end position="196"/>
    </location>
</feature>
<dbReference type="Pfam" id="PF04749">
    <property type="entry name" value="PLAC8"/>
    <property type="match status" value="1"/>
</dbReference>
<evidence type="ECO:0000313" key="2">
    <source>
        <dbReference type="EMBL" id="CAJ1957624.1"/>
    </source>
</evidence>
<feature type="transmembrane region" description="Helical" evidence="1">
    <location>
        <begin position="216"/>
        <end position="239"/>
    </location>
</feature>
<dbReference type="InterPro" id="IPR006461">
    <property type="entry name" value="PLAC_motif_containing"/>
</dbReference>
<dbReference type="EMBL" id="CAKOGP040001947">
    <property type="protein sequence ID" value="CAJ1957624.1"/>
    <property type="molecule type" value="Genomic_DNA"/>
</dbReference>
<keyword evidence="1" id="KW-1133">Transmembrane helix</keyword>
<gene>
    <name evidence="2" type="ORF">CYCCA115_LOCUS16803</name>
</gene>
<accession>A0AAD2FZK1</accession>
<sequence length="299" mass="33131">MSAINNSIESTWHTPSESDVELSIPMVEASPIGDNQTVSPSPPTAKVRVKVTAPLALPPGFIIQILYQEKGRRGIATKIWKKAVVKVPVDCNGVEKGQVFEAETQPFDTVKQIRGDWDRSKVDFDVCCNSVTTDTEFCLLSWFCSPVAWACLFEQLVDLKKENFGLSIYRPRFVAKSIGLVSLLFVVLSLVSKASGTATTASSDTDEDSRVTTSPVYGMVLVGFTSPLSFVFLVFGMFVRSKIREYYSIRGNCIEDFLAVMFCSTCSVLQTYHHMKKAHEHPLVGHLNEPLTVEAEKMV</sequence>
<dbReference type="AlphaFoldDB" id="A0AAD2FZK1"/>
<organism evidence="2 3">
    <name type="scientific">Cylindrotheca closterium</name>
    <dbReference type="NCBI Taxonomy" id="2856"/>
    <lineage>
        <taxon>Eukaryota</taxon>
        <taxon>Sar</taxon>
        <taxon>Stramenopiles</taxon>
        <taxon>Ochrophyta</taxon>
        <taxon>Bacillariophyta</taxon>
        <taxon>Bacillariophyceae</taxon>
        <taxon>Bacillariophycidae</taxon>
        <taxon>Bacillariales</taxon>
        <taxon>Bacillariaceae</taxon>
        <taxon>Cylindrotheca</taxon>
    </lineage>
</organism>
<keyword evidence="1" id="KW-0472">Membrane</keyword>
<proteinExistence type="predicted"/>
<evidence type="ECO:0000313" key="3">
    <source>
        <dbReference type="Proteomes" id="UP001295423"/>
    </source>
</evidence>
<protein>
    <submittedName>
        <fullName evidence="2">Uncharacterized protein</fullName>
    </submittedName>
</protein>
<name>A0AAD2FZK1_9STRA</name>